<dbReference type="SUPFAM" id="SSF55785">
    <property type="entry name" value="PYP-like sensor domain (PAS domain)"/>
    <property type="match status" value="1"/>
</dbReference>
<evidence type="ECO:0000256" key="10">
    <source>
        <dbReference type="ARBA" id="ARBA00023012"/>
    </source>
</evidence>
<dbReference type="HOGENOM" id="CLU_000445_114_71_0"/>
<dbReference type="GO" id="GO:0005886">
    <property type="term" value="C:plasma membrane"/>
    <property type="evidence" value="ECO:0007669"/>
    <property type="project" value="UniProtKB-SubCell"/>
</dbReference>
<evidence type="ECO:0000256" key="3">
    <source>
        <dbReference type="ARBA" id="ARBA00012438"/>
    </source>
</evidence>
<dbReference type="EC" id="2.7.13.3" evidence="3"/>
<dbReference type="PATRIC" id="fig|937777.3.peg.2761"/>
<dbReference type="InterPro" id="IPR036890">
    <property type="entry name" value="HATPase_C_sf"/>
</dbReference>
<proteinExistence type="predicted"/>
<dbReference type="GO" id="GO:0000155">
    <property type="term" value="F:phosphorelay sensor kinase activity"/>
    <property type="evidence" value="ECO:0007669"/>
    <property type="project" value="InterPro"/>
</dbReference>
<dbReference type="InterPro" id="IPR005467">
    <property type="entry name" value="His_kinase_dom"/>
</dbReference>
<evidence type="ECO:0000313" key="14">
    <source>
        <dbReference type="EMBL" id="AFZ68211.1"/>
    </source>
</evidence>
<dbReference type="Gene3D" id="1.10.287.130">
    <property type="match status" value="1"/>
</dbReference>
<comment type="subcellular location">
    <subcellularLocation>
        <location evidence="2">Cell membrane</location>
    </subcellularLocation>
</comment>
<dbReference type="CDD" id="cd16921">
    <property type="entry name" value="HATPase_FilI-like"/>
    <property type="match status" value="1"/>
</dbReference>
<protein>
    <recommendedName>
        <fullName evidence="3">histidine kinase</fullName>
        <ecNumber evidence="3">2.7.13.3</ecNumber>
    </recommendedName>
</protein>
<evidence type="ECO:0000256" key="4">
    <source>
        <dbReference type="ARBA" id="ARBA00022475"/>
    </source>
</evidence>
<dbReference type="InterPro" id="IPR035965">
    <property type="entry name" value="PAS-like_dom_sf"/>
</dbReference>
<dbReference type="FunFam" id="3.30.565.10:FF:000023">
    <property type="entry name" value="PAS domain-containing sensor histidine kinase"/>
    <property type="match status" value="1"/>
</dbReference>
<dbReference type="PROSITE" id="PS50109">
    <property type="entry name" value="HIS_KIN"/>
    <property type="match status" value="1"/>
</dbReference>
<dbReference type="GO" id="GO:0030295">
    <property type="term" value="F:protein kinase activator activity"/>
    <property type="evidence" value="ECO:0007669"/>
    <property type="project" value="TreeGrafter"/>
</dbReference>
<keyword evidence="4" id="KW-1003">Cell membrane</keyword>
<dbReference type="SUPFAM" id="SSF47384">
    <property type="entry name" value="Homodimeric domain of signal transducing histidine kinase"/>
    <property type="match status" value="1"/>
</dbReference>
<evidence type="ECO:0000256" key="9">
    <source>
        <dbReference type="ARBA" id="ARBA00022840"/>
    </source>
</evidence>
<dbReference type="PANTHER" id="PTHR42878:SF15">
    <property type="entry name" value="BACTERIOPHYTOCHROME"/>
    <property type="match status" value="1"/>
</dbReference>
<evidence type="ECO:0000256" key="8">
    <source>
        <dbReference type="ARBA" id="ARBA00022777"/>
    </source>
</evidence>
<dbReference type="InterPro" id="IPR036097">
    <property type="entry name" value="HisK_dim/P_sf"/>
</dbReference>
<keyword evidence="6" id="KW-0808">Transferase</keyword>
<evidence type="ECO:0000256" key="5">
    <source>
        <dbReference type="ARBA" id="ARBA00022553"/>
    </source>
</evidence>
<dbReference type="InterPro" id="IPR029016">
    <property type="entry name" value="GAF-like_dom_sf"/>
</dbReference>
<keyword evidence="15" id="KW-1185">Reference proteome</keyword>
<dbReference type="STRING" id="937777.Deipe_2747"/>
<evidence type="ECO:0000256" key="12">
    <source>
        <dbReference type="SAM" id="Coils"/>
    </source>
</evidence>
<evidence type="ECO:0000256" key="11">
    <source>
        <dbReference type="ARBA" id="ARBA00023136"/>
    </source>
</evidence>
<dbReference type="Gene3D" id="3.30.565.10">
    <property type="entry name" value="Histidine kinase-like ATPase, C-terminal domain"/>
    <property type="match status" value="1"/>
</dbReference>
<dbReference type="InterPro" id="IPR003661">
    <property type="entry name" value="HisK_dim/P_dom"/>
</dbReference>
<keyword evidence="10" id="KW-0902">Two-component regulatory system</keyword>
<comment type="catalytic activity">
    <reaction evidence="1">
        <text>ATP + protein L-histidine = ADP + protein N-phospho-L-histidine.</text>
        <dbReference type="EC" id="2.7.13.3"/>
    </reaction>
</comment>
<dbReference type="SMART" id="SM00388">
    <property type="entry name" value="HisKA"/>
    <property type="match status" value="1"/>
</dbReference>
<sequence>MNFMLERSDGEEALRLLLGDRLQEVTAALASAKSENEVLRVVLEPALRSLQAVAGAVLLLDREHSMLRLSASSGYEKGGSTIWQDGPLSAELPATHALQWGQALFFEHAEALHHAYPNLEQLTGARGPVASAVVPMLLEGQALGVIVLDFREPHVFTPPERRFLLTLASQCAIAFERLMLARELEERVDERTRELLQEKAELEAILASIPDAVYVASQSGVTRANDSARALLNLPSGDPLPRSVAELSERLRVRDPRSGARLNLNEEPLVRALSGETSSRDLLIRRDATGEDLLLRSTAAPIHVGGAVVGAVCVKTDITNSLQVREVRALNAQLEQRILERTMALEQQSAALDGFVQFARLTAQATDILTLARHAAQVLRAALGEVSVAYYQPHDHLWKARTWTDDIPPQALEMIRSGVHMDHASFARAVRERQVVYTERWDAESEGLAESREYGAGALYPYFVGTEPCGMLNLATRRAQAWSTREKEVFESVAQSLGLALERAEQARQLDEQRQTLQKHSEALEVANEELEAFSYSVSHDLRTPVRHIKGFAGLLRRAQQDRLDEKSARYLASIEQAASTMDNLIETLLDFSRTARQPLQVAPVPLEQLVDRTRTALAPDLQGREIEWHLEKLPTVLGDGETLQQVMTNLISNAIKYTRPRRPARIEIRALERPDDWLITVRDNGVGFDSRYQDKLFGVFQRLHDEDDFEGTGVGLANVKRIIARHGGQVGAESQVGQGAAFHFTLPKHPEVSGAVPDESS</sequence>
<dbReference type="KEGG" id="dpd:Deipe_2747"/>
<dbReference type="Pfam" id="PF00512">
    <property type="entry name" value="HisKA"/>
    <property type="match status" value="1"/>
</dbReference>
<evidence type="ECO:0000259" key="13">
    <source>
        <dbReference type="PROSITE" id="PS50109"/>
    </source>
</evidence>
<dbReference type="PRINTS" id="PR00344">
    <property type="entry name" value="BCTRLSENSOR"/>
</dbReference>
<dbReference type="CDD" id="cd00082">
    <property type="entry name" value="HisKA"/>
    <property type="match status" value="1"/>
</dbReference>
<dbReference type="InterPro" id="IPR050351">
    <property type="entry name" value="BphY/WalK/GraS-like"/>
</dbReference>
<evidence type="ECO:0000256" key="1">
    <source>
        <dbReference type="ARBA" id="ARBA00000085"/>
    </source>
</evidence>
<dbReference type="SMART" id="SM00065">
    <property type="entry name" value="GAF"/>
    <property type="match status" value="2"/>
</dbReference>
<dbReference type="EMBL" id="CP003382">
    <property type="protein sequence ID" value="AFZ68211.1"/>
    <property type="molecule type" value="Genomic_DNA"/>
</dbReference>
<gene>
    <name evidence="14" type="ordered locus">Deipe_2747</name>
</gene>
<feature type="coiled-coil region" evidence="12">
    <location>
        <begin position="503"/>
        <end position="530"/>
    </location>
</feature>
<dbReference type="AlphaFoldDB" id="L0A2Z7"/>
<keyword evidence="7" id="KW-0547">Nucleotide-binding</keyword>
<reference evidence="15" key="1">
    <citation type="submission" date="2012-03" db="EMBL/GenBank/DDBJ databases">
        <title>Complete sequence of chromosome of Deinococcus peraridilitoris DSM 19664.</title>
        <authorList>
            <person name="Lucas S."/>
            <person name="Copeland A."/>
            <person name="Lapidus A."/>
            <person name="Glavina del Rio T."/>
            <person name="Dalin E."/>
            <person name="Tice H."/>
            <person name="Bruce D."/>
            <person name="Goodwin L."/>
            <person name="Pitluck S."/>
            <person name="Peters L."/>
            <person name="Mikhailova N."/>
            <person name="Lu M."/>
            <person name="Kyrpides N."/>
            <person name="Mavromatis K."/>
            <person name="Ivanova N."/>
            <person name="Brettin T."/>
            <person name="Detter J.C."/>
            <person name="Han C."/>
            <person name="Larimer F."/>
            <person name="Land M."/>
            <person name="Hauser L."/>
            <person name="Markowitz V."/>
            <person name="Cheng J.-F."/>
            <person name="Hugenholtz P."/>
            <person name="Woyke T."/>
            <person name="Wu D."/>
            <person name="Pukall R."/>
            <person name="Steenblock K."/>
            <person name="Brambilla E."/>
            <person name="Klenk H.-P."/>
            <person name="Eisen J.A."/>
        </authorList>
    </citation>
    <scope>NUCLEOTIDE SEQUENCE [LARGE SCALE GENOMIC DNA]</scope>
    <source>
        <strain evidence="15">DSM 19664 / LMG 22246 / CIP 109416 / KR-200</strain>
    </source>
</reference>
<dbReference type="InterPro" id="IPR003594">
    <property type="entry name" value="HATPase_dom"/>
</dbReference>
<organism evidence="14 15">
    <name type="scientific">Deinococcus peraridilitoris (strain DSM 19664 / LMG 22246 / CIP 109416 / KR-200)</name>
    <dbReference type="NCBI Taxonomy" id="937777"/>
    <lineage>
        <taxon>Bacteria</taxon>
        <taxon>Thermotogati</taxon>
        <taxon>Deinococcota</taxon>
        <taxon>Deinococci</taxon>
        <taxon>Deinococcales</taxon>
        <taxon>Deinococcaceae</taxon>
        <taxon>Deinococcus</taxon>
    </lineage>
</organism>
<evidence type="ECO:0000256" key="7">
    <source>
        <dbReference type="ARBA" id="ARBA00022741"/>
    </source>
</evidence>
<keyword evidence="11" id="KW-0472">Membrane</keyword>
<keyword evidence="8 14" id="KW-0418">Kinase</keyword>
<dbReference type="SUPFAM" id="SSF55874">
    <property type="entry name" value="ATPase domain of HSP90 chaperone/DNA topoisomerase II/histidine kinase"/>
    <property type="match status" value="1"/>
</dbReference>
<evidence type="ECO:0000256" key="2">
    <source>
        <dbReference type="ARBA" id="ARBA00004236"/>
    </source>
</evidence>
<accession>L0A2Z7</accession>
<dbReference type="eggNOG" id="COG4251">
    <property type="taxonomic scope" value="Bacteria"/>
</dbReference>
<feature type="domain" description="Histidine kinase" evidence="13">
    <location>
        <begin position="537"/>
        <end position="751"/>
    </location>
</feature>
<dbReference type="GO" id="GO:0000156">
    <property type="term" value="F:phosphorelay response regulator activity"/>
    <property type="evidence" value="ECO:0007669"/>
    <property type="project" value="TreeGrafter"/>
</dbReference>
<dbReference type="InterPro" id="IPR004358">
    <property type="entry name" value="Sig_transdc_His_kin-like_C"/>
</dbReference>
<keyword evidence="12" id="KW-0175">Coiled coil</keyword>
<evidence type="ECO:0000313" key="15">
    <source>
        <dbReference type="Proteomes" id="UP000010467"/>
    </source>
</evidence>
<dbReference type="Pfam" id="PF02518">
    <property type="entry name" value="HATPase_c"/>
    <property type="match status" value="1"/>
</dbReference>
<dbReference type="PANTHER" id="PTHR42878">
    <property type="entry name" value="TWO-COMPONENT HISTIDINE KINASE"/>
    <property type="match status" value="1"/>
</dbReference>
<dbReference type="Gene3D" id="3.30.450.40">
    <property type="match status" value="2"/>
</dbReference>
<name>L0A2Z7_DEIPD</name>
<dbReference type="Proteomes" id="UP000010467">
    <property type="component" value="Chromosome"/>
</dbReference>
<dbReference type="SMART" id="SM00387">
    <property type="entry name" value="HATPase_c"/>
    <property type="match status" value="1"/>
</dbReference>
<evidence type="ECO:0000256" key="6">
    <source>
        <dbReference type="ARBA" id="ARBA00022679"/>
    </source>
</evidence>
<dbReference type="InterPro" id="IPR003018">
    <property type="entry name" value="GAF"/>
</dbReference>
<dbReference type="GO" id="GO:0005524">
    <property type="term" value="F:ATP binding"/>
    <property type="evidence" value="ECO:0007669"/>
    <property type="project" value="UniProtKB-KW"/>
</dbReference>
<dbReference type="Gene3D" id="3.30.450.20">
    <property type="entry name" value="PAS domain"/>
    <property type="match status" value="1"/>
</dbReference>
<keyword evidence="5" id="KW-0597">Phosphoprotein</keyword>
<dbReference type="SUPFAM" id="SSF55781">
    <property type="entry name" value="GAF domain-like"/>
    <property type="match status" value="2"/>
</dbReference>
<dbReference type="Pfam" id="PF13185">
    <property type="entry name" value="GAF_2"/>
    <property type="match status" value="1"/>
</dbReference>
<dbReference type="GO" id="GO:0007234">
    <property type="term" value="P:osmosensory signaling via phosphorelay pathway"/>
    <property type="evidence" value="ECO:0007669"/>
    <property type="project" value="TreeGrafter"/>
</dbReference>
<keyword evidence="9" id="KW-0067">ATP-binding</keyword>